<feature type="domain" description="C2H2-type" evidence="1">
    <location>
        <begin position="10"/>
        <end position="38"/>
    </location>
</feature>
<dbReference type="EMBL" id="MU865374">
    <property type="protein sequence ID" value="KAK4225125.1"/>
    <property type="molecule type" value="Genomic_DNA"/>
</dbReference>
<name>A0AAN7GYI7_9PEZI</name>
<organism evidence="2 3">
    <name type="scientific">Podospora fimiseda</name>
    <dbReference type="NCBI Taxonomy" id="252190"/>
    <lineage>
        <taxon>Eukaryota</taxon>
        <taxon>Fungi</taxon>
        <taxon>Dikarya</taxon>
        <taxon>Ascomycota</taxon>
        <taxon>Pezizomycotina</taxon>
        <taxon>Sordariomycetes</taxon>
        <taxon>Sordariomycetidae</taxon>
        <taxon>Sordariales</taxon>
        <taxon>Podosporaceae</taxon>
        <taxon>Podospora</taxon>
    </lineage>
</organism>
<gene>
    <name evidence="2" type="ORF">QBC38DRAFT_483721</name>
</gene>
<feature type="domain" description="C2H2-type" evidence="1">
    <location>
        <begin position="68"/>
        <end position="96"/>
    </location>
</feature>
<comment type="caution">
    <text evidence="2">The sequence shown here is derived from an EMBL/GenBank/DDBJ whole genome shotgun (WGS) entry which is preliminary data.</text>
</comment>
<reference evidence="2" key="1">
    <citation type="journal article" date="2023" name="Mol. Phylogenet. Evol.">
        <title>Genome-scale phylogeny and comparative genomics of the fungal order Sordariales.</title>
        <authorList>
            <person name="Hensen N."/>
            <person name="Bonometti L."/>
            <person name="Westerberg I."/>
            <person name="Brannstrom I.O."/>
            <person name="Guillou S."/>
            <person name="Cros-Aarteil S."/>
            <person name="Calhoun S."/>
            <person name="Haridas S."/>
            <person name="Kuo A."/>
            <person name="Mondo S."/>
            <person name="Pangilinan J."/>
            <person name="Riley R."/>
            <person name="LaButti K."/>
            <person name="Andreopoulos B."/>
            <person name="Lipzen A."/>
            <person name="Chen C."/>
            <person name="Yan M."/>
            <person name="Daum C."/>
            <person name="Ng V."/>
            <person name="Clum A."/>
            <person name="Steindorff A."/>
            <person name="Ohm R.A."/>
            <person name="Martin F."/>
            <person name="Silar P."/>
            <person name="Natvig D.O."/>
            <person name="Lalanne C."/>
            <person name="Gautier V."/>
            <person name="Ament-Velasquez S.L."/>
            <person name="Kruys A."/>
            <person name="Hutchinson M.I."/>
            <person name="Powell A.J."/>
            <person name="Barry K."/>
            <person name="Miller A.N."/>
            <person name="Grigoriev I.V."/>
            <person name="Debuchy R."/>
            <person name="Gladieux P."/>
            <person name="Hiltunen Thoren M."/>
            <person name="Johannesson H."/>
        </authorList>
    </citation>
    <scope>NUCLEOTIDE SEQUENCE</scope>
    <source>
        <strain evidence="2">CBS 990.96</strain>
    </source>
</reference>
<reference evidence="2" key="2">
    <citation type="submission" date="2023-05" db="EMBL/GenBank/DDBJ databases">
        <authorList>
            <consortium name="Lawrence Berkeley National Laboratory"/>
            <person name="Steindorff A."/>
            <person name="Hensen N."/>
            <person name="Bonometti L."/>
            <person name="Westerberg I."/>
            <person name="Brannstrom I.O."/>
            <person name="Guillou S."/>
            <person name="Cros-Aarteil S."/>
            <person name="Calhoun S."/>
            <person name="Haridas S."/>
            <person name="Kuo A."/>
            <person name="Mondo S."/>
            <person name="Pangilinan J."/>
            <person name="Riley R."/>
            <person name="Labutti K."/>
            <person name="Andreopoulos B."/>
            <person name="Lipzen A."/>
            <person name="Chen C."/>
            <person name="Yanf M."/>
            <person name="Daum C."/>
            <person name="Ng V."/>
            <person name="Clum A."/>
            <person name="Ohm R."/>
            <person name="Martin F."/>
            <person name="Silar P."/>
            <person name="Natvig D."/>
            <person name="Lalanne C."/>
            <person name="Gautier V."/>
            <person name="Ament-Velasquez S.L."/>
            <person name="Kruys A."/>
            <person name="Hutchinson M.I."/>
            <person name="Powell A.J."/>
            <person name="Barry K."/>
            <person name="Miller A.N."/>
            <person name="Grigoriev I.V."/>
            <person name="Debuchy R."/>
            <person name="Gladieux P."/>
            <person name="Thoren M.H."/>
            <person name="Johannesson H."/>
        </authorList>
    </citation>
    <scope>NUCLEOTIDE SEQUENCE</scope>
    <source>
        <strain evidence="2">CBS 990.96</strain>
    </source>
</reference>
<evidence type="ECO:0000313" key="3">
    <source>
        <dbReference type="Proteomes" id="UP001301958"/>
    </source>
</evidence>
<dbReference type="SMART" id="SM00355">
    <property type="entry name" value="ZnF_C2H2"/>
    <property type="match status" value="2"/>
</dbReference>
<proteinExistence type="predicted"/>
<accession>A0AAN7GYI7</accession>
<keyword evidence="3" id="KW-1185">Reference proteome</keyword>
<evidence type="ECO:0000313" key="2">
    <source>
        <dbReference type="EMBL" id="KAK4225125.1"/>
    </source>
</evidence>
<dbReference type="AlphaFoldDB" id="A0AAN7GYI7"/>
<dbReference type="Proteomes" id="UP001301958">
    <property type="component" value="Unassembled WGS sequence"/>
</dbReference>
<evidence type="ECO:0000259" key="1">
    <source>
        <dbReference type="SMART" id="SM00355"/>
    </source>
</evidence>
<dbReference type="InterPro" id="IPR013087">
    <property type="entry name" value="Znf_C2H2_type"/>
</dbReference>
<sequence length="164" mass="18643">MQAMHGSASYPCPHDTCPAHTHNFKRKDKLQEHIRMKHADLLAKCIHAHCTAKTSHLLYHRQEDHGAYECTLDHCGGAARSYFTESKLDKHLRDHHKMSRGVCKTVMDVLEKMSEKTVHDRHLPTSTRVKRWVNCTVCPSVIQQAQVGQMAALGAADVEGQYYQ</sequence>
<protein>
    <recommendedName>
        <fullName evidence="1">C2H2-type domain-containing protein</fullName>
    </recommendedName>
</protein>